<dbReference type="Proteomes" id="UP000217076">
    <property type="component" value="Unassembled WGS sequence"/>
</dbReference>
<dbReference type="EMBL" id="FNCV01000004">
    <property type="protein sequence ID" value="SDH10813.1"/>
    <property type="molecule type" value="Genomic_DNA"/>
</dbReference>
<accession>A0A1G7ZQ22</accession>
<sequence length="306" mass="32934">MTANPRALAKGLISLVAPGATHIRHDKRSAAYFYSALMRHLVRLDAHGARPRLGAVAELGPGAALGMGLTALLLGAESYRGLDIAPYAGDAEANRALLDQLAGLVADRAGIPHGGDFARIRPTLADHRFPDWLPLDPDTVRARARTLAPALAAPGTPPIHYTAPWTRADAEAGTIDWLFSQAVLEHVDDVPATWAAIARWLAPGGVTSHQIDLRSHGTATTWNGHWAIPPTTWKLMRGRRPYLLNRQPLSAHLKALEQAGLELIAIDRSPAPDPGTPRHNLQEPWRSLPDDDLTTAGAFVTARRPG</sequence>
<keyword evidence="2" id="KW-0808">Transferase</keyword>
<organism evidence="2 3">
    <name type="scientific">Roseospirillum parvum</name>
    <dbReference type="NCBI Taxonomy" id="83401"/>
    <lineage>
        <taxon>Bacteria</taxon>
        <taxon>Pseudomonadati</taxon>
        <taxon>Pseudomonadota</taxon>
        <taxon>Alphaproteobacteria</taxon>
        <taxon>Rhodospirillales</taxon>
        <taxon>Rhodospirillaceae</taxon>
        <taxon>Roseospirillum</taxon>
    </lineage>
</organism>
<evidence type="ECO:0000313" key="3">
    <source>
        <dbReference type="Proteomes" id="UP000217076"/>
    </source>
</evidence>
<dbReference type="GO" id="GO:0032259">
    <property type="term" value="P:methylation"/>
    <property type="evidence" value="ECO:0007669"/>
    <property type="project" value="UniProtKB-KW"/>
</dbReference>
<name>A0A1G7ZQ22_9PROT</name>
<dbReference type="Pfam" id="PF13489">
    <property type="entry name" value="Methyltransf_23"/>
    <property type="match status" value="1"/>
</dbReference>
<evidence type="ECO:0000313" key="2">
    <source>
        <dbReference type="EMBL" id="SDH10813.1"/>
    </source>
</evidence>
<dbReference type="InterPro" id="IPR029063">
    <property type="entry name" value="SAM-dependent_MTases_sf"/>
</dbReference>
<protein>
    <submittedName>
        <fullName evidence="2">Methyltransferase domain-containing protein</fullName>
    </submittedName>
</protein>
<dbReference type="Gene3D" id="3.40.50.150">
    <property type="entry name" value="Vaccinia Virus protein VP39"/>
    <property type="match status" value="1"/>
</dbReference>
<feature type="region of interest" description="Disordered" evidence="1">
    <location>
        <begin position="268"/>
        <end position="292"/>
    </location>
</feature>
<keyword evidence="3" id="KW-1185">Reference proteome</keyword>
<evidence type="ECO:0000256" key="1">
    <source>
        <dbReference type="SAM" id="MobiDB-lite"/>
    </source>
</evidence>
<dbReference type="RefSeq" id="WP_092617975.1">
    <property type="nucleotide sequence ID" value="NZ_FNCV01000004.1"/>
</dbReference>
<gene>
    <name evidence="2" type="ORF">SAMN05421742_104182</name>
</gene>
<dbReference type="AlphaFoldDB" id="A0A1G7ZQ22"/>
<keyword evidence="2" id="KW-0489">Methyltransferase</keyword>
<dbReference type="SUPFAM" id="SSF53335">
    <property type="entry name" value="S-adenosyl-L-methionine-dependent methyltransferases"/>
    <property type="match status" value="1"/>
</dbReference>
<dbReference type="GO" id="GO:0008757">
    <property type="term" value="F:S-adenosylmethionine-dependent methyltransferase activity"/>
    <property type="evidence" value="ECO:0007669"/>
    <property type="project" value="InterPro"/>
</dbReference>
<dbReference type="OrthoDB" id="8329571at2"/>
<reference evidence="3" key="1">
    <citation type="submission" date="2016-10" db="EMBL/GenBank/DDBJ databases">
        <authorList>
            <person name="Varghese N."/>
            <person name="Submissions S."/>
        </authorList>
    </citation>
    <scope>NUCLEOTIDE SEQUENCE [LARGE SCALE GENOMIC DNA]</scope>
    <source>
        <strain evidence="3">930I</strain>
    </source>
</reference>
<proteinExistence type="predicted"/>